<comment type="caution">
    <text evidence="1">The sequence shown here is derived from an EMBL/GenBank/DDBJ whole genome shotgun (WGS) entry which is preliminary data.</text>
</comment>
<name>A0A9P5Z314_9AGAR</name>
<organism evidence="1 2">
    <name type="scientific">Pholiota conissans</name>
    <dbReference type="NCBI Taxonomy" id="109636"/>
    <lineage>
        <taxon>Eukaryota</taxon>
        <taxon>Fungi</taxon>
        <taxon>Dikarya</taxon>
        <taxon>Basidiomycota</taxon>
        <taxon>Agaricomycotina</taxon>
        <taxon>Agaricomycetes</taxon>
        <taxon>Agaricomycetidae</taxon>
        <taxon>Agaricales</taxon>
        <taxon>Agaricineae</taxon>
        <taxon>Strophariaceae</taxon>
        <taxon>Pholiota</taxon>
    </lineage>
</organism>
<dbReference type="EMBL" id="MU155198">
    <property type="protein sequence ID" value="KAF9480212.1"/>
    <property type="molecule type" value="Genomic_DNA"/>
</dbReference>
<evidence type="ECO:0000313" key="2">
    <source>
        <dbReference type="Proteomes" id="UP000807469"/>
    </source>
</evidence>
<evidence type="ECO:0000313" key="1">
    <source>
        <dbReference type="EMBL" id="KAF9480212.1"/>
    </source>
</evidence>
<dbReference type="AlphaFoldDB" id="A0A9P5Z314"/>
<keyword evidence="2" id="KW-1185">Reference proteome</keyword>
<proteinExistence type="predicted"/>
<gene>
    <name evidence="1" type="ORF">BDN70DRAFT_624200</name>
</gene>
<dbReference type="Proteomes" id="UP000807469">
    <property type="component" value="Unassembled WGS sequence"/>
</dbReference>
<sequence>MSFLRKPPILYLCYFSRLSRDVGWFLPTNDGKLGERLKDRSGARELTASAPPLLLAPEHLRPIMTHPPDRLLHYDGVACSISSPLAAPLCRCHCKTITTPLPSRQVSPSILGACTLPRHRDKPVSRYR</sequence>
<accession>A0A9P5Z314</accession>
<protein>
    <submittedName>
        <fullName evidence="1">Uncharacterized protein</fullName>
    </submittedName>
</protein>
<reference evidence="1" key="1">
    <citation type="submission" date="2020-11" db="EMBL/GenBank/DDBJ databases">
        <authorList>
            <consortium name="DOE Joint Genome Institute"/>
            <person name="Ahrendt S."/>
            <person name="Riley R."/>
            <person name="Andreopoulos W."/>
            <person name="Labutti K."/>
            <person name="Pangilinan J."/>
            <person name="Ruiz-Duenas F.J."/>
            <person name="Barrasa J.M."/>
            <person name="Sanchez-Garcia M."/>
            <person name="Camarero S."/>
            <person name="Miyauchi S."/>
            <person name="Serrano A."/>
            <person name="Linde D."/>
            <person name="Babiker R."/>
            <person name="Drula E."/>
            <person name="Ayuso-Fernandez I."/>
            <person name="Pacheco R."/>
            <person name="Padilla G."/>
            <person name="Ferreira P."/>
            <person name="Barriuso J."/>
            <person name="Kellner H."/>
            <person name="Castanera R."/>
            <person name="Alfaro M."/>
            <person name="Ramirez L."/>
            <person name="Pisabarro A.G."/>
            <person name="Kuo A."/>
            <person name="Tritt A."/>
            <person name="Lipzen A."/>
            <person name="He G."/>
            <person name="Yan M."/>
            <person name="Ng V."/>
            <person name="Cullen D."/>
            <person name="Martin F."/>
            <person name="Rosso M.-N."/>
            <person name="Henrissat B."/>
            <person name="Hibbett D."/>
            <person name="Martinez A.T."/>
            <person name="Grigoriev I.V."/>
        </authorList>
    </citation>
    <scope>NUCLEOTIDE SEQUENCE</scope>
    <source>
        <strain evidence="1">CIRM-BRFM 674</strain>
    </source>
</reference>